<keyword evidence="2" id="KW-1185">Reference proteome</keyword>
<sequence length="471" mass="52805">MIKEFIQKSELRDGWEPVPCPSPLHSTLSYVYTIDIDSDILTISEWISELTPMATRLNLTRALETTCLPLMDFVPVSKAVINPASAGNRSSESPSNEVLRLDIGMPTPMNELQEQFLTDFLFLWRFYIDDPLTWYFDSPVFRLISMAFLRLASWDFEVSGSDTYNDQLPIDFASVPRWSQAEENIFWFHGYLIVLCEALDSTIAKGEAVSKAQDFLGQSCPRDRARLILVSPKQIAFVELTTNGTLATDSLPWLTNTSATECSVGARALLRILTSNCWKSPQENRERWGFHLPPELLRTVMDYLNPRDAVAFAQGSLVAEECYYRSIPQFANMRVQNYRLSIPCCGKRAGLEASGVRCASCYAWYHLRCVGLMQDSSSTNFICASCTEKESNNALCPGGINLASRRLKRIGSRIMVGNSAHSLALRLAKPSHMRPELRFMGDAALSRNPSLVDYVLVFNGVFSGLAYGLEA</sequence>
<dbReference type="InterPro" id="IPR011011">
    <property type="entry name" value="Znf_FYVE_PHD"/>
</dbReference>
<accession>A0A3D8R943</accession>
<dbReference type="Gene3D" id="3.30.40.10">
    <property type="entry name" value="Zinc/RING finger domain, C3HC4 (zinc finger)"/>
    <property type="match status" value="1"/>
</dbReference>
<dbReference type="EMBL" id="PVWQ01000010">
    <property type="protein sequence ID" value="RDW70567.1"/>
    <property type="molecule type" value="Genomic_DNA"/>
</dbReference>
<name>A0A3D8R943_9EURO</name>
<protein>
    <recommendedName>
        <fullName evidence="3">Zinc finger PHD-type domain-containing protein</fullName>
    </recommendedName>
</protein>
<dbReference type="InterPro" id="IPR013083">
    <property type="entry name" value="Znf_RING/FYVE/PHD"/>
</dbReference>
<dbReference type="Proteomes" id="UP000256690">
    <property type="component" value="Unassembled WGS sequence"/>
</dbReference>
<dbReference type="GeneID" id="38118448"/>
<organism evidence="1 2">
    <name type="scientific">Aspergillus mulundensis</name>
    <dbReference type="NCBI Taxonomy" id="1810919"/>
    <lineage>
        <taxon>Eukaryota</taxon>
        <taxon>Fungi</taxon>
        <taxon>Dikarya</taxon>
        <taxon>Ascomycota</taxon>
        <taxon>Pezizomycotina</taxon>
        <taxon>Eurotiomycetes</taxon>
        <taxon>Eurotiomycetidae</taxon>
        <taxon>Eurotiales</taxon>
        <taxon>Aspergillaceae</taxon>
        <taxon>Aspergillus</taxon>
        <taxon>Aspergillus subgen. Nidulantes</taxon>
    </lineage>
</organism>
<evidence type="ECO:0000313" key="1">
    <source>
        <dbReference type="EMBL" id="RDW70567.1"/>
    </source>
</evidence>
<proteinExistence type="predicted"/>
<comment type="caution">
    <text evidence="1">The sequence shown here is derived from an EMBL/GenBank/DDBJ whole genome shotgun (WGS) entry which is preliminary data.</text>
</comment>
<dbReference type="OrthoDB" id="1928087at2759"/>
<gene>
    <name evidence="1" type="ORF">DSM5745_08078</name>
</gene>
<reference evidence="1 2" key="1">
    <citation type="journal article" date="2018" name="IMA Fungus">
        <title>IMA Genome-F 9: Draft genome sequence of Annulohypoxylon stygium, Aspergillus mulundensis, Berkeleyomyces basicola (syn. Thielaviopsis basicola), Ceratocystis smalleyi, two Cercospora beticola strains, Coleophoma cylindrospora, Fusarium fracticaudum, Phialophora cf. hyalina, and Morchella septimelata.</title>
        <authorList>
            <person name="Wingfield B.D."/>
            <person name="Bills G.F."/>
            <person name="Dong Y."/>
            <person name="Huang W."/>
            <person name="Nel W.J."/>
            <person name="Swalarsk-Parry B.S."/>
            <person name="Vaghefi N."/>
            <person name="Wilken P.M."/>
            <person name="An Z."/>
            <person name="de Beer Z.W."/>
            <person name="De Vos L."/>
            <person name="Chen L."/>
            <person name="Duong T.A."/>
            <person name="Gao Y."/>
            <person name="Hammerbacher A."/>
            <person name="Kikkert J.R."/>
            <person name="Li Y."/>
            <person name="Li H."/>
            <person name="Li K."/>
            <person name="Li Q."/>
            <person name="Liu X."/>
            <person name="Ma X."/>
            <person name="Naidoo K."/>
            <person name="Pethybridge S.J."/>
            <person name="Sun J."/>
            <person name="Steenkamp E.T."/>
            <person name="van der Nest M.A."/>
            <person name="van Wyk S."/>
            <person name="Wingfield M.J."/>
            <person name="Xiong C."/>
            <person name="Yue Q."/>
            <person name="Zhang X."/>
        </authorList>
    </citation>
    <scope>NUCLEOTIDE SEQUENCE [LARGE SCALE GENOMIC DNA]</scope>
    <source>
        <strain evidence="1 2">DSM 5745</strain>
    </source>
</reference>
<dbReference type="AlphaFoldDB" id="A0A3D8R943"/>
<dbReference type="SUPFAM" id="SSF57903">
    <property type="entry name" value="FYVE/PHD zinc finger"/>
    <property type="match status" value="1"/>
</dbReference>
<evidence type="ECO:0000313" key="2">
    <source>
        <dbReference type="Proteomes" id="UP000256690"/>
    </source>
</evidence>
<dbReference type="RefSeq" id="XP_026601098.1">
    <property type="nucleotide sequence ID" value="XM_026750094.1"/>
</dbReference>
<evidence type="ECO:0008006" key="3">
    <source>
        <dbReference type="Google" id="ProtNLM"/>
    </source>
</evidence>